<name>A0AAP8IZJ0_LACRH</name>
<reference evidence="1 2" key="1">
    <citation type="submission" date="2017-12" db="EMBL/GenBank/DDBJ databases">
        <title>Phylogenetic diversity of female urinary microbiome.</title>
        <authorList>
            <person name="Thomas-White K."/>
            <person name="Wolfe A.J."/>
        </authorList>
    </citation>
    <scope>NUCLEOTIDE SEQUENCE [LARGE SCALE GENOMIC DNA]</scope>
    <source>
        <strain evidence="1 2">UMB0004</strain>
    </source>
</reference>
<accession>A0AAP8IZJ0</accession>
<dbReference type="EMBL" id="PKJX01000004">
    <property type="protein sequence ID" value="PLA56536.1"/>
    <property type="molecule type" value="Genomic_DNA"/>
</dbReference>
<evidence type="ECO:0000313" key="2">
    <source>
        <dbReference type="Proteomes" id="UP000234212"/>
    </source>
</evidence>
<gene>
    <name evidence="1" type="ORF">CYJ91_09680</name>
</gene>
<dbReference type="AlphaFoldDB" id="A0AAP8IZJ0"/>
<proteinExistence type="predicted"/>
<protein>
    <submittedName>
        <fullName evidence="1">ABC transporter substrate-binding protein</fullName>
    </submittedName>
</protein>
<evidence type="ECO:0000313" key="1">
    <source>
        <dbReference type="EMBL" id="PLA56536.1"/>
    </source>
</evidence>
<comment type="caution">
    <text evidence="1">The sequence shown here is derived from an EMBL/GenBank/DDBJ whole genome shotgun (WGS) entry which is preliminary data.</text>
</comment>
<dbReference type="Proteomes" id="UP000234212">
    <property type="component" value="Unassembled WGS sequence"/>
</dbReference>
<organism evidence="1 2">
    <name type="scientific">Lacticaseibacillus rhamnosus</name>
    <name type="common">Lactobacillus rhamnosus</name>
    <dbReference type="NCBI Taxonomy" id="47715"/>
    <lineage>
        <taxon>Bacteria</taxon>
        <taxon>Bacillati</taxon>
        <taxon>Bacillota</taxon>
        <taxon>Bacilli</taxon>
        <taxon>Lactobacillales</taxon>
        <taxon>Lactobacillaceae</taxon>
        <taxon>Lacticaseibacillus</taxon>
    </lineage>
</organism>
<sequence>MVSASHLLIALALALQNSLAKKGQPLDFLIHVTGLLLFSRERKSHMDEFVHVAVNCK</sequence>